<dbReference type="EMBL" id="JBHUHV010000058">
    <property type="protein sequence ID" value="MFD2068942.1"/>
    <property type="molecule type" value="Genomic_DNA"/>
</dbReference>
<dbReference type="PANTHER" id="PTHR46769">
    <property type="entry name" value="POLYCYSTIC KIDNEY AND HEPATIC DISEASE 1 (AUTOSOMAL RECESSIVE)-LIKE 1"/>
    <property type="match status" value="1"/>
</dbReference>
<feature type="domain" description="PA14" evidence="2">
    <location>
        <begin position="574"/>
        <end position="726"/>
    </location>
</feature>
<feature type="domain" description="PA14" evidence="2">
    <location>
        <begin position="749"/>
        <end position="901"/>
    </location>
</feature>
<proteinExistence type="predicted"/>
<dbReference type="SMART" id="SM00758">
    <property type="entry name" value="PA14"/>
    <property type="match status" value="2"/>
</dbReference>
<dbReference type="NCBIfam" id="TIGR04183">
    <property type="entry name" value="Por_Secre_tail"/>
    <property type="match status" value="1"/>
</dbReference>
<dbReference type="InterPro" id="IPR022409">
    <property type="entry name" value="PKD/Chitinase_dom"/>
</dbReference>
<dbReference type="PANTHER" id="PTHR46769:SF2">
    <property type="entry name" value="FIBROCYSTIN-L ISOFORM 2 PRECURSOR-RELATED"/>
    <property type="match status" value="1"/>
</dbReference>
<organism evidence="3 4">
    <name type="scientific">Pontibacter silvestris</name>
    <dbReference type="NCBI Taxonomy" id="2305183"/>
    <lineage>
        <taxon>Bacteria</taxon>
        <taxon>Pseudomonadati</taxon>
        <taxon>Bacteroidota</taxon>
        <taxon>Cytophagia</taxon>
        <taxon>Cytophagales</taxon>
        <taxon>Hymenobacteraceae</taxon>
        <taxon>Pontibacter</taxon>
    </lineage>
</organism>
<evidence type="ECO:0000259" key="2">
    <source>
        <dbReference type="PROSITE" id="PS51820"/>
    </source>
</evidence>
<accession>A0ABW4X1T1</accession>
<dbReference type="InterPro" id="IPR035986">
    <property type="entry name" value="PKD_dom_sf"/>
</dbReference>
<evidence type="ECO:0000256" key="1">
    <source>
        <dbReference type="ARBA" id="ARBA00022729"/>
    </source>
</evidence>
<evidence type="ECO:0000313" key="4">
    <source>
        <dbReference type="Proteomes" id="UP001597369"/>
    </source>
</evidence>
<dbReference type="InterPro" id="IPR011658">
    <property type="entry name" value="PA14_dom"/>
</dbReference>
<dbReference type="Gene3D" id="1.50.10.100">
    <property type="entry name" value="Chondroitin AC/alginate lyase"/>
    <property type="match status" value="1"/>
</dbReference>
<gene>
    <name evidence="3" type="ORF">ACFSKU_18780</name>
</gene>
<evidence type="ECO:0000313" key="3">
    <source>
        <dbReference type="EMBL" id="MFD2068942.1"/>
    </source>
</evidence>
<dbReference type="InterPro" id="IPR026444">
    <property type="entry name" value="Secre_tail"/>
</dbReference>
<sequence>MRKQLLAISLFLITIFNLNAQTRLGLHYTKEELSIWRQRASKGPYKSFGDAGRNSPGDWDRIKQNADAFLSKPNDEVWEGPEVNDGVHQPHQQGIKLRDAAFVYLITQDNKYSEAVRKVLLQTAAKRGNNIASWGYFGDTNGWISAEWLTRLLFAYDYIKETVPTTDRQTLDNWFRQSATAMANNVHSDLGKNFPNRLSGNYSVTGSVAKAGSMKSEYTHINANGSKGNRVSNLAIWYNNRRSQQILIAGLTGVFLNDANLKNHAKTYVKEWLKYSVYPDGTQGEYARNESGYPQKGANYTTVTLQAMAALADVMARTGDTELYNYSTSEGMHGTEGGKKSLRMAFETYLSQVDGSVKRYAISVKSNNIINHISKDKKLHWVKDIAAAVPNNYWKSSYIRGVYTRSGSGSVAYPGPGEKPSLASEGPIACPWGGTGAIYPGILFMFGQMDGKTWPYSGSYSDTPAANAAPTVSAGTDIAIQLPTNTAKLQGSAKDSDGSIASYSWSKVSGPTANLSGDNSAVLTASSLVEGEYVFKLTVKDNTGATASDEVALTVAAAELSIKSPSAGSTNSSNTQGNIIWEIWKNIKGEEISSIPLNKTPDETKTLTSFATPSNTENFYGSRIRGYITAPATGNYTFWAAGDNSVEVWLSTDESTSYSQQIISFKGYTEARQWDKYSEQKSKKVKLEAGKRYYVEVLHKEDWGGDHVALGWELPDGTKERPIAGNRLSAYSSEASTASTPTAAIQSASVTGSINWEVWKNVSGEKISSIPLTKSPDAVTALKSFSSPSNTGDNYGSRIRGYITAPATGNYTFWASGDNSVEVWLSTNESTSNKQQIIAFNGFTNAEQWDKYAGQKSNKIKLEAGKQYYVEVLHKESAGGDHVALGWQLADGTYERPIAGNRLSPYGTSNTLALTAEANSNLTADVEEATVYPNPFSDRIAIVLPEGTADVSAVNIKNQTGKEVYKMSQAMPTNQRIDIDLSYLNLQNGLYYLTLVYADGSQKVVKLIKQ</sequence>
<dbReference type="Pfam" id="PF18962">
    <property type="entry name" value="Por_Secre_tail"/>
    <property type="match status" value="1"/>
</dbReference>
<protein>
    <submittedName>
        <fullName evidence="3">PA14 domain-containing protein</fullName>
    </submittedName>
</protein>
<dbReference type="SUPFAM" id="SSF56988">
    <property type="entry name" value="Anthrax protective antigen"/>
    <property type="match status" value="2"/>
</dbReference>
<name>A0ABW4X1T1_9BACT</name>
<dbReference type="Gene3D" id="2.60.120.1560">
    <property type="match status" value="2"/>
</dbReference>
<dbReference type="SUPFAM" id="SSF49299">
    <property type="entry name" value="PKD domain"/>
    <property type="match status" value="1"/>
</dbReference>
<dbReference type="InterPro" id="IPR008929">
    <property type="entry name" value="Chondroitin_lyas"/>
</dbReference>
<dbReference type="Pfam" id="PF07691">
    <property type="entry name" value="PA14"/>
    <property type="match status" value="2"/>
</dbReference>
<dbReference type="Proteomes" id="UP001597369">
    <property type="component" value="Unassembled WGS sequence"/>
</dbReference>
<dbReference type="SUPFAM" id="SSF48230">
    <property type="entry name" value="Chondroitin AC/alginate lyase"/>
    <property type="match status" value="1"/>
</dbReference>
<dbReference type="PROSITE" id="PS51820">
    <property type="entry name" value="PA14"/>
    <property type="match status" value="2"/>
</dbReference>
<dbReference type="RefSeq" id="WP_229957643.1">
    <property type="nucleotide sequence ID" value="NZ_JAJJWI010000001.1"/>
</dbReference>
<dbReference type="InterPro" id="IPR037524">
    <property type="entry name" value="PA14/GLEYA"/>
</dbReference>
<keyword evidence="1" id="KW-0732">Signal</keyword>
<dbReference type="Pfam" id="PF22352">
    <property type="entry name" value="K319L-like_PKD"/>
    <property type="match status" value="1"/>
</dbReference>
<dbReference type="SMART" id="SM00089">
    <property type="entry name" value="PKD"/>
    <property type="match status" value="1"/>
</dbReference>
<dbReference type="InterPro" id="IPR013783">
    <property type="entry name" value="Ig-like_fold"/>
</dbReference>
<reference evidence="4" key="1">
    <citation type="journal article" date="2019" name="Int. J. Syst. Evol. Microbiol.">
        <title>The Global Catalogue of Microorganisms (GCM) 10K type strain sequencing project: providing services to taxonomists for standard genome sequencing and annotation.</title>
        <authorList>
            <consortium name="The Broad Institute Genomics Platform"/>
            <consortium name="The Broad Institute Genome Sequencing Center for Infectious Disease"/>
            <person name="Wu L."/>
            <person name="Ma J."/>
        </authorList>
    </citation>
    <scope>NUCLEOTIDE SEQUENCE [LARGE SCALE GENOMIC DNA]</scope>
    <source>
        <strain evidence="4">JCM 16545</strain>
    </source>
</reference>
<dbReference type="InterPro" id="IPR052387">
    <property type="entry name" value="Fibrocystin"/>
</dbReference>
<comment type="caution">
    <text evidence="3">The sequence shown here is derived from an EMBL/GenBank/DDBJ whole genome shotgun (WGS) entry which is preliminary data.</text>
</comment>
<dbReference type="CDD" id="cd00146">
    <property type="entry name" value="PKD"/>
    <property type="match status" value="1"/>
</dbReference>
<dbReference type="Gene3D" id="2.60.40.10">
    <property type="entry name" value="Immunoglobulins"/>
    <property type="match status" value="1"/>
</dbReference>
<keyword evidence="4" id="KW-1185">Reference proteome</keyword>